<evidence type="ECO:0000256" key="1">
    <source>
        <dbReference type="ARBA" id="ARBA00022884"/>
    </source>
</evidence>
<gene>
    <name evidence="3" type="ORF">O181_126148</name>
</gene>
<dbReference type="GO" id="GO:0015074">
    <property type="term" value="P:DNA integration"/>
    <property type="evidence" value="ECO:0007669"/>
    <property type="project" value="InterPro"/>
</dbReference>
<dbReference type="InterPro" id="IPR036397">
    <property type="entry name" value="RNaseH_sf"/>
</dbReference>
<comment type="caution">
    <text evidence="3">The sequence shown here is derived from an EMBL/GenBank/DDBJ whole genome shotgun (WGS) entry which is preliminary data.</text>
</comment>
<reference evidence="3" key="1">
    <citation type="submission" date="2021-03" db="EMBL/GenBank/DDBJ databases">
        <title>Draft genome sequence of rust myrtle Austropuccinia psidii MF-1, a brazilian biotype.</title>
        <authorList>
            <person name="Quecine M.C."/>
            <person name="Pachon D.M.R."/>
            <person name="Bonatelli M.L."/>
            <person name="Correr F.H."/>
            <person name="Franceschini L.M."/>
            <person name="Leite T.F."/>
            <person name="Margarido G.R.A."/>
            <person name="Almeida C.A."/>
            <person name="Ferrarezi J.A."/>
            <person name="Labate C.A."/>
        </authorList>
    </citation>
    <scope>NUCLEOTIDE SEQUENCE</scope>
    <source>
        <strain evidence="3">MF-1</strain>
    </source>
</reference>
<dbReference type="OrthoDB" id="3227343at2759"/>
<accession>A0A9Q3KRX9</accession>
<dbReference type="GO" id="GO:0003723">
    <property type="term" value="F:RNA binding"/>
    <property type="evidence" value="ECO:0007669"/>
    <property type="project" value="UniProtKB-KW"/>
</dbReference>
<dbReference type="SUPFAM" id="SSF53098">
    <property type="entry name" value="Ribonuclease H-like"/>
    <property type="match status" value="1"/>
</dbReference>
<organism evidence="3 4">
    <name type="scientific">Austropuccinia psidii MF-1</name>
    <dbReference type="NCBI Taxonomy" id="1389203"/>
    <lineage>
        <taxon>Eukaryota</taxon>
        <taxon>Fungi</taxon>
        <taxon>Dikarya</taxon>
        <taxon>Basidiomycota</taxon>
        <taxon>Pucciniomycotina</taxon>
        <taxon>Pucciniomycetes</taxon>
        <taxon>Pucciniales</taxon>
        <taxon>Sphaerophragmiaceae</taxon>
        <taxon>Austropuccinia</taxon>
    </lineage>
</organism>
<evidence type="ECO:0000259" key="2">
    <source>
        <dbReference type="PROSITE" id="PS50994"/>
    </source>
</evidence>
<evidence type="ECO:0000313" key="3">
    <source>
        <dbReference type="EMBL" id="MBW0586433.1"/>
    </source>
</evidence>
<dbReference type="Proteomes" id="UP000765509">
    <property type="component" value="Unassembled WGS sequence"/>
</dbReference>
<dbReference type="PROSITE" id="PS50994">
    <property type="entry name" value="INTEGRASE"/>
    <property type="match status" value="1"/>
</dbReference>
<dbReference type="GO" id="GO:0005634">
    <property type="term" value="C:nucleus"/>
    <property type="evidence" value="ECO:0007669"/>
    <property type="project" value="UniProtKB-ARBA"/>
</dbReference>
<dbReference type="EMBL" id="AVOT02123893">
    <property type="protein sequence ID" value="MBW0586433.1"/>
    <property type="molecule type" value="Genomic_DNA"/>
</dbReference>
<name>A0A9Q3KRX9_9BASI</name>
<dbReference type="InterPro" id="IPR001584">
    <property type="entry name" value="Integrase_cat-core"/>
</dbReference>
<evidence type="ECO:0000313" key="4">
    <source>
        <dbReference type="Proteomes" id="UP000765509"/>
    </source>
</evidence>
<sequence>MKTELLFWNKITEISGALKIIIRYRDPNFKLKFWKNLYDILGTKLAFFTAYHPQTDGLAERMLQTMEEIISRFCSYSIKYKDHEGYTCDYVTLLQAIQLAYNTSQNATTGNTPSLTEKIWNPLLPVDHHNTNPLKINPTAKDFHDIWKKACDTEER</sequence>
<keyword evidence="1" id="KW-0694">RNA-binding</keyword>
<proteinExistence type="predicted"/>
<dbReference type="InterPro" id="IPR012337">
    <property type="entry name" value="RNaseH-like_sf"/>
</dbReference>
<keyword evidence="4" id="KW-1185">Reference proteome</keyword>
<feature type="domain" description="Integrase catalytic" evidence="2">
    <location>
        <begin position="1"/>
        <end position="121"/>
    </location>
</feature>
<dbReference type="Gene3D" id="3.30.420.10">
    <property type="entry name" value="Ribonuclease H-like superfamily/Ribonuclease H"/>
    <property type="match status" value="1"/>
</dbReference>
<dbReference type="AlphaFoldDB" id="A0A9Q3KRX9"/>
<protein>
    <recommendedName>
        <fullName evidence="2">Integrase catalytic domain-containing protein</fullName>
    </recommendedName>
</protein>